<dbReference type="InterPro" id="IPR003598">
    <property type="entry name" value="Ig_sub2"/>
</dbReference>
<dbReference type="SMART" id="SM00369">
    <property type="entry name" value="LRR_TYP"/>
    <property type="match status" value="6"/>
</dbReference>
<feature type="compositionally biased region" description="Acidic residues" evidence="6">
    <location>
        <begin position="845"/>
        <end position="857"/>
    </location>
</feature>
<evidence type="ECO:0000256" key="5">
    <source>
        <dbReference type="ARBA" id="ARBA00023180"/>
    </source>
</evidence>
<accession>A0ABQ9I3N5</accession>
<comment type="caution">
    <text evidence="10">The sequence shown here is derived from an EMBL/GenBank/DDBJ whole genome shotgun (WGS) entry which is preliminary data.</text>
</comment>
<evidence type="ECO:0000256" key="2">
    <source>
        <dbReference type="ARBA" id="ARBA00022729"/>
    </source>
</evidence>
<evidence type="ECO:0000256" key="3">
    <source>
        <dbReference type="ARBA" id="ARBA00022737"/>
    </source>
</evidence>
<dbReference type="Pfam" id="PF13855">
    <property type="entry name" value="LRR_8"/>
    <property type="match status" value="1"/>
</dbReference>
<keyword evidence="7" id="KW-0812">Transmembrane</keyword>
<keyword evidence="5" id="KW-0325">Glycoprotein</keyword>
<keyword evidence="7" id="KW-0472">Membrane</keyword>
<keyword evidence="7" id="KW-1133">Transmembrane helix</keyword>
<dbReference type="PANTHER" id="PTHR24366">
    <property type="entry name" value="IG(IMMUNOGLOBULIN) AND LRR(LEUCINE RICH REPEAT) DOMAINS"/>
    <property type="match status" value="1"/>
</dbReference>
<feature type="domain" description="Ig-like" evidence="9">
    <location>
        <begin position="266"/>
        <end position="364"/>
    </location>
</feature>
<feature type="compositionally biased region" description="Polar residues" evidence="6">
    <location>
        <begin position="832"/>
        <end position="842"/>
    </location>
</feature>
<organism evidence="10 11">
    <name type="scientific">Dryococelus australis</name>
    <dbReference type="NCBI Taxonomy" id="614101"/>
    <lineage>
        <taxon>Eukaryota</taxon>
        <taxon>Metazoa</taxon>
        <taxon>Ecdysozoa</taxon>
        <taxon>Arthropoda</taxon>
        <taxon>Hexapoda</taxon>
        <taxon>Insecta</taxon>
        <taxon>Pterygota</taxon>
        <taxon>Neoptera</taxon>
        <taxon>Polyneoptera</taxon>
        <taxon>Phasmatodea</taxon>
        <taxon>Verophasmatodea</taxon>
        <taxon>Anareolatae</taxon>
        <taxon>Phasmatidae</taxon>
        <taxon>Eurycanthinae</taxon>
        <taxon>Dryococelus</taxon>
    </lineage>
</organism>
<name>A0ABQ9I3N5_9NEOP</name>
<evidence type="ECO:0000256" key="6">
    <source>
        <dbReference type="SAM" id="MobiDB-lite"/>
    </source>
</evidence>
<dbReference type="Gene3D" id="2.60.40.10">
    <property type="entry name" value="Immunoglobulins"/>
    <property type="match status" value="1"/>
</dbReference>
<dbReference type="InterPro" id="IPR007110">
    <property type="entry name" value="Ig-like_dom"/>
</dbReference>
<gene>
    <name evidence="10" type="ORF">PR048_010383</name>
</gene>
<dbReference type="SMART" id="SM00408">
    <property type="entry name" value="IGc2"/>
    <property type="match status" value="1"/>
</dbReference>
<dbReference type="Pfam" id="PF07679">
    <property type="entry name" value="I-set"/>
    <property type="match status" value="1"/>
</dbReference>
<dbReference type="InterPro" id="IPR003599">
    <property type="entry name" value="Ig_sub"/>
</dbReference>
<evidence type="ECO:0000256" key="8">
    <source>
        <dbReference type="SAM" id="SignalP"/>
    </source>
</evidence>
<sequence>MMSATHRKKLLAFLFLQQCFFWRLTVLACPSSCRCKWKGGKQTVECINEGLITIPEGMDHGTQVLDFSGNNLQMLPRERFQRMSLLNLQKIYLTRCRLSHIDSHAFRGLTNLVELDLSENLLVNVPSDTFGDYKSLMRLTLSGNPIRSIRMGSFRHLSSLTTLELSNCELDTIEEDAFLGLDSLEWLKLDGNRLTGIRGAHVLPESLHGINLHNNPWQCDCRLLDLRSWLLSYNVPQSIEPKCIAPTRLVGVTIKTLEENDLACLPDVTPTTLYLEISEGKNVSLLCRVSAIPEATVSWWFQGRILQNDSMVAPGLHLYYFVEEGTEEKKSELFIFNTNTDDNGTFVCVAENPAGKSHSNYTIRIVVKEEPIIGPLAFPFEYVITIVAATTVLGIFIIIVVILCIFKCHRQRRQKKKKEHSKVVALQHQQQHGKSVGMDGTGNLMTLVGSEMSSSPPKVNGIVVMGERYQSQIIMVSDGSGCGVMPGNIIRASEIAYGSPKSLRNYHLEQNPDLINDAESVGKDRRRANIVGDDTEDGEQDNSNPSSYQEAMENIITDYESQTVGMETPPQYPMHMSTLPRGSSACRDPSYQRHHTADVHLSPGRFLDSDGYPIDYGLPKVTSIVPMPAQPPAAFYRTLPHHRPSRLDNAATPCSRYLRETEFLSRTSQHQPDHYEHYTPSDIRYTIEGYPCSLPPQQLPTPNIYSLEPHGSFPDSTGLPSPPAAYKSENAAPFSANVSTCTSPPKEQTTPSWPKSFSASAQHSAATSRKASSSQETLSPVGFSNSTSGVSLPSTTDSKVRVGEEMSPEVPNSLRGTAQIAKEDHTGKLVESASQNSLQAVLTESPDEGYEGEALEI</sequence>
<dbReference type="InterPro" id="IPR000483">
    <property type="entry name" value="Cys-rich_flank_reg_C"/>
</dbReference>
<dbReference type="CDD" id="cd00096">
    <property type="entry name" value="Ig"/>
    <property type="match status" value="1"/>
</dbReference>
<evidence type="ECO:0000259" key="9">
    <source>
        <dbReference type="PROSITE" id="PS50835"/>
    </source>
</evidence>
<feature type="transmembrane region" description="Helical" evidence="7">
    <location>
        <begin position="382"/>
        <end position="406"/>
    </location>
</feature>
<dbReference type="SMART" id="SM00409">
    <property type="entry name" value="IG"/>
    <property type="match status" value="1"/>
</dbReference>
<keyword evidence="1" id="KW-0433">Leucine-rich repeat</keyword>
<dbReference type="PROSITE" id="PS50835">
    <property type="entry name" value="IG_LIKE"/>
    <property type="match status" value="1"/>
</dbReference>
<keyword evidence="4" id="KW-1015">Disulfide bond</keyword>
<reference evidence="10 11" key="1">
    <citation type="submission" date="2023-02" db="EMBL/GenBank/DDBJ databases">
        <title>LHISI_Scaffold_Assembly.</title>
        <authorList>
            <person name="Stuart O.P."/>
            <person name="Cleave R."/>
            <person name="Magrath M.J.L."/>
            <person name="Mikheyev A.S."/>
        </authorList>
    </citation>
    <scope>NUCLEOTIDE SEQUENCE [LARGE SCALE GENOMIC DNA]</scope>
    <source>
        <strain evidence="10">Daus_M_001</strain>
        <tissue evidence="10">Leg muscle</tissue>
    </source>
</reference>
<evidence type="ECO:0000256" key="7">
    <source>
        <dbReference type="SAM" id="Phobius"/>
    </source>
</evidence>
<proteinExistence type="predicted"/>
<dbReference type="InterPro" id="IPR003591">
    <property type="entry name" value="Leu-rich_rpt_typical-subtyp"/>
</dbReference>
<dbReference type="Gene3D" id="3.80.10.10">
    <property type="entry name" value="Ribonuclease Inhibitor"/>
    <property type="match status" value="2"/>
</dbReference>
<feature type="chain" id="PRO_5045161703" description="Ig-like domain-containing protein" evidence="8">
    <location>
        <begin position="29"/>
        <end position="857"/>
    </location>
</feature>
<dbReference type="PANTHER" id="PTHR24366:SF151">
    <property type="entry name" value="KEKKON 2"/>
    <property type="match status" value="1"/>
</dbReference>
<feature type="compositionally biased region" description="Polar residues" evidence="6">
    <location>
        <begin position="736"/>
        <end position="797"/>
    </location>
</feature>
<dbReference type="PROSITE" id="PS51450">
    <property type="entry name" value="LRR"/>
    <property type="match status" value="1"/>
</dbReference>
<protein>
    <recommendedName>
        <fullName evidence="9">Ig-like domain-containing protein</fullName>
    </recommendedName>
</protein>
<evidence type="ECO:0000313" key="11">
    <source>
        <dbReference type="Proteomes" id="UP001159363"/>
    </source>
</evidence>
<keyword evidence="2 8" id="KW-0732">Signal</keyword>
<evidence type="ECO:0000256" key="1">
    <source>
        <dbReference type="ARBA" id="ARBA00022614"/>
    </source>
</evidence>
<dbReference type="InterPro" id="IPR032675">
    <property type="entry name" value="LRR_dom_sf"/>
</dbReference>
<evidence type="ECO:0000256" key="4">
    <source>
        <dbReference type="ARBA" id="ARBA00023157"/>
    </source>
</evidence>
<feature type="signal peptide" evidence="8">
    <location>
        <begin position="1"/>
        <end position="28"/>
    </location>
</feature>
<feature type="region of interest" description="Disordered" evidence="6">
    <location>
        <begin position="517"/>
        <end position="547"/>
    </location>
</feature>
<dbReference type="SUPFAM" id="SSF48726">
    <property type="entry name" value="Immunoglobulin"/>
    <property type="match status" value="1"/>
</dbReference>
<dbReference type="InterPro" id="IPR001611">
    <property type="entry name" value="Leu-rich_rpt"/>
</dbReference>
<keyword evidence="11" id="KW-1185">Reference proteome</keyword>
<dbReference type="SUPFAM" id="SSF52058">
    <property type="entry name" value="L domain-like"/>
    <property type="match status" value="1"/>
</dbReference>
<keyword evidence="3" id="KW-0677">Repeat</keyword>
<dbReference type="InterPro" id="IPR013098">
    <property type="entry name" value="Ig_I-set"/>
</dbReference>
<dbReference type="InterPro" id="IPR036179">
    <property type="entry name" value="Ig-like_dom_sf"/>
</dbReference>
<dbReference type="EMBL" id="JARBHB010000003">
    <property type="protein sequence ID" value="KAJ8890874.1"/>
    <property type="molecule type" value="Genomic_DNA"/>
</dbReference>
<dbReference type="Proteomes" id="UP001159363">
    <property type="component" value="Chromosome 3"/>
</dbReference>
<evidence type="ECO:0000313" key="10">
    <source>
        <dbReference type="EMBL" id="KAJ8890874.1"/>
    </source>
</evidence>
<dbReference type="SMART" id="SM00082">
    <property type="entry name" value="LRRCT"/>
    <property type="match status" value="1"/>
</dbReference>
<dbReference type="InterPro" id="IPR013783">
    <property type="entry name" value="Ig-like_fold"/>
</dbReference>
<feature type="region of interest" description="Disordered" evidence="6">
    <location>
        <begin position="698"/>
        <end position="857"/>
    </location>
</feature>